<feature type="region of interest" description="Disordered" evidence="1">
    <location>
        <begin position="324"/>
        <end position="712"/>
    </location>
</feature>
<feature type="compositionally biased region" description="Basic residues" evidence="1">
    <location>
        <begin position="834"/>
        <end position="843"/>
    </location>
</feature>
<feature type="compositionally biased region" description="Basic and acidic residues" evidence="1">
    <location>
        <begin position="643"/>
        <end position="681"/>
    </location>
</feature>
<evidence type="ECO:0000259" key="2">
    <source>
        <dbReference type="SMART" id="SM01327"/>
    </source>
</evidence>
<dbReference type="GO" id="GO:0010971">
    <property type="term" value="P:positive regulation of G2/M transition of mitotic cell cycle"/>
    <property type="evidence" value="ECO:0007669"/>
    <property type="project" value="TreeGrafter"/>
</dbReference>
<organism evidence="3 4">
    <name type="scientific">Pseudogymnoascus verrucosus</name>
    <dbReference type="NCBI Taxonomy" id="342668"/>
    <lineage>
        <taxon>Eukaryota</taxon>
        <taxon>Fungi</taxon>
        <taxon>Dikarya</taxon>
        <taxon>Ascomycota</taxon>
        <taxon>Pezizomycotina</taxon>
        <taxon>Leotiomycetes</taxon>
        <taxon>Thelebolales</taxon>
        <taxon>Thelebolaceae</taxon>
        <taxon>Pseudogymnoascus</taxon>
    </lineage>
</organism>
<proteinExistence type="predicted"/>
<dbReference type="PANTHER" id="PTHR28089:SF1">
    <property type="entry name" value="PROTEIN ZDS1-RELATED"/>
    <property type="match status" value="1"/>
</dbReference>
<dbReference type="STRING" id="342668.A0A1B8GPL2"/>
<dbReference type="PANTHER" id="PTHR28089">
    <property type="entry name" value="PROTEIN ZDS1-RELATED"/>
    <property type="match status" value="1"/>
</dbReference>
<dbReference type="InterPro" id="IPR040206">
    <property type="entry name" value="Zds1/2"/>
</dbReference>
<dbReference type="GO" id="GO:0030010">
    <property type="term" value="P:establishment of cell polarity"/>
    <property type="evidence" value="ECO:0007669"/>
    <property type="project" value="TreeGrafter"/>
</dbReference>
<feature type="compositionally biased region" description="Basic and acidic residues" evidence="1">
    <location>
        <begin position="784"/>
        <end position="800"/>
    </location>
</feature>
<feature type="region of interest" description="Disordered" evidence="1">
    <location>
        <begin position="57"/>
        <end position="142"/>
    </location>
</feature>
<reference evidence="4" key="2">
    <citation type="journal article" date="2018" name="Nat. Commun.">
        <title>Extreme sensitivity to ultraviolet light in the fungal pathogen causing white-nose syndrome of bats.</title>
        <authorList>
            <person name="Palmer J.M."/>
            <person name="Drees K.P."/>
            <person name="Foster J.T."/>
            <person name="Lindner D.L."/>
        </authorList>
    </citation>
    <scope>NUCLEOTIDE SEQUENCE [LARGE SCALE GENOMIC DNA]</scope>
    <source>
        <strain evidence="4">UAMH 10579</strain>
    </source>
</reference>
<feature type="compositionally biased region" description="Polar residues" evidence="1">
    <location>
        <begin position="530"/>
        <end position="557"/>
    </location>
</feature>
<feature type="compositionally biased region" description="Basic and acidic residues" evidence="1">
    <location>
        <begin position="922"/>
        <end position="931"/>
    </location>
</feature>
<evidence type="ECO:0000313" key="3">
    <source>
        <dbReference type="EMBL" id="OBT97779.2"/>
    </source>
</evidence>
<protein>
    <recommendedName>
        <fullName evidence="2">Protein Zds1 C-terminal domain-containing protein</fullName>
    </recommendedName>
</protein>
<gene>
    <name evidence="3" type="ORF">VE01_04949</name>
</gene>
<dbReference type="Pfam" id="PF08632">
    <property type="entry name" value="Zds_C"/>
    <property type="match status" value="1"/>
</dbReference>
<accession>A0A1B8GPL2</accession>
<dbReference type="Proteomes" id="UP000091956">
    <property type="component" value="Unassembled WGS sequence"/>
</dbReference>
<feature type="compositionally biased region" description="Basic and acidic residues" evidence="1">
    <location>
        <begin position="596"/>
        <end position="629"/>
    </location>
</feature>
<feature type="compositionally biased region" description="Basic and acidic residues" evidence="1">
    <location>
        <begin position="562"/>
        <end position="582"/>
    </location>
</feature>
<feature type="domain" description="Protein Zds1 C-terminal" evidence="2">
    <location>
        <begin position="716"/>
        <end position="768"/>
    </location>
</feature>
<feature type="compositionally biased region" description="Low complexity" evidence="1">
    <location>
        <begin position="774"/>
        <end position="783"/>
    </location>
</feature>
<dbReference type="SMART" id="SM01327">
    <property type="entry name" value="Zds_C"/>
    <property type="match status" value="1"/>
</dbReference>
<name>A0A1B8GPL2_9PEZI</name>
<dbReference type="RefSeq" id="XP_018131512.2">
    <property type="nucleotide sequence ID" value="XM_018274415.2"/>
</dbReference>
<feature type="compositionally biased region" description="Basic residues" evidence="1">
    <location>
        <begin position="357"/>
        <end position="368"/>
    </location>
</feature>
<feature type="compositionally biased region" description="Basic and acidic residues" evidence="1">
    <location>
        <begin position="325"/>
        <end position="334"/>
    </location>
</feature>
<dbReference type="GeneID" id="28838335"/>
<feature type="region of interest" description="Disordered" evidence="1">
    <location>
        <begin position="254"/>
        <end position="284"/>
    </location>
</feature>
<sequence>MKATPRPRELGGSFKSRSRHGAQLSISDTNHHVTEAIGDMYGDDDDWKRESRPLSFISSPLNQSPESDEAYFSNSNWTTEPLAGRRNTAPRPQLQVNGGPAGKSHTLPAALPSHRNAVVDIAPPSPSHSLRDGHSMSDTANQQFPLNDIDYESNPAAVAQELSNLQALRRMSMDVGNTSDPDLPTFQGRPVMPSVAPTGGDDEDDPSRLFWVPARVHPELAPMEFKSFLETRVKTIKRRSGDSTLVPDILERSGSASSLRRKKSMLSRQIDNSGGKGGLGYQDGADKLERRRSLLSQGGNEIKMSDLTELDELVKNPAKAFQKLSMERGKHDDAGAEVPVDEDMPILPAAPGFGLRRSTHTTYRKGSLRRGERVPYSKRAGARQVEADGDDPFTSPGVKRVMSEPVSENFSRPNRRRGPTIEDKDSDQIQGSKYELTDQDVQFGEETLSRTESHRSDVSLPQIIETPPEDEQPLEEPLSPTHHSFPERSSSFNQPQAAEQPPTEPPPRSSRRPGVARQVSSTGDAVPKSSKANLVNELTQSPSPLPGSSSRTDSLTFIPTVVEEKKPEVKTHKDRERDKDDNESTTSKKGWGWFKGSDDKNKKDKKKDDESSKKSKAKVSLEKTHDGARLDVLQHSIESNAQRGRESLHQERESFENKLVDERKKESSRKAGKEEKKEKDGLFSSLFGGKKKGERDSGGKKSASLRALSPEPPRYLRPDVDYSWTRFSLLEERAIYRMAHIKLANPRRPLHSQVLLSNFMYAYLAKVQQMHPHVQVPQSAAQKKAQEAERKAKEAARREEEEQQQSEQYRYDYHQGIANYADSPSDQQEQQQHQHQHQHKQQQHHQQQQHDASETVTYVDDSQIYDYDHQDDGGGQHQPRQASRRQGGDDYSQSGQGQYSHQQQQQQQQQYYQYDNQQQGAYDHDKDGDMW</sequence>
<feature type="compositionally biased region" description="Low complexity" evidence="1">
    <location>
        <begin position="889"/>
        <end position="920"/>
    </location>
</feature>
<feature type="region of interest" description="Disordered" evidence="1">
    <location>
        <begin position="774"/>
        <end position="807"/>
    </location>
</feature>
<dbReference type="EMBL" id="KV460220">
    <property type="protein sequence ID" value="OBT97779.2"/>
    <property type="molecule type" value="Genomic_DNA"/>
</dbReference>
<reference evidence="3 4" key="1">
    <citation type="submission" date="2016-03" db="EMBL/GenBank/DDBJ databases">
        <title>Comparative genomics of Pseudogymnoascus destructans, the fungus causing white-nose syndrome of bats.</title>
        <authorList>
            <person name="Palmer J.M."/>
            <person name="Drees K.P."/>
            <person name="Foster J.T."/>
            <person name="Lindner D.L."/>
        </authorList>
    </citation>
    <scope>NUCLEOTIDE SEQUENCE [LARGE SCALE GENOMIC DNA]</scope>
    <source>
        <strain evidence="3 4">UAMH 10579</strain>
    </source>
</reference>
<dbReference type="AlphaFoldDB" id="A0A1B8GPL2"/>
<keyword evidence="4" id="KW-1185">Reference proteome</keyword>
<evidence type="ECO:0000313" key="4">
    <source>
        <dbReference type="Proteomes" id="UP000091956"/>
    </source>
</evidence>
<dbReference type="InterPro" id="IPR013941">
    <property type="entry name" value="ZDS1_C"/>
</dbReference>
<evidence type="ECO:0000256" key="1">
    <source>
        <dbReference type="SAM" id="MobiDB-lite"/>
    </source>
</evidence>
<feature type="compositionally biased region" description="Basic and acidic residues" evidence="1">
    <location>
        <begin position="447"/>
        <end position="457"/>
    </location>
</feature>
<feature type="region of interest" description="Disordered" evidence="1">
    <location>
        <begin position="819"/>
        <end position="931"/>
    </location>
</feature>
<feature type="region of interest" description="Disordered" evidence="1">
    <location>
        <begin position="1"/>
        <end position="31"/>
    </location>
</feature>
<dbReference type="GO" id="GO:0005737">
    <property type="term" value="C:cytoplasm"/>
    <property type="evidence" value="ECO:0007669"/>
    <property type="project" value="TreeGrafter"/>
</dbReference>